<evidence type="ECO:0000313" key="5">
    <source>
        <dbReference type="Proteomes" id="UP000051295"/>
    </source>
</evidence>
<evidence type="ECO:0000313" key="4">
    <source>
        <dbReference type="EMBL" id="KRS11840.1"/>
    </source>
</evidence>
<evidence type="ECO:0000256" key="1">
    <source>
        <dbReference type="ARBA" id="ARBA00004953"/>
    </source>
</evidence>
<dbReference type="PANTHER" id="PTHR36925:SF1">
    <property type="entry name" value="COBALT-PRECORRIN-6A REDUCTASE"/>
    <property type="match status" value="1"/>
</dbReference>
<dbReference type="PANTHER" id="PTHR36925">
    <property type="entry name" value="COBALT-PRECORRIN-6A REDUCTASE"/>
    <property type="match status" value="1"/>
</dbReference>
<evidence type="ECO:0000256" key="2">
    <source>
        <dbReference type="ARBA" id="ARBA00022573"/>
    </source>
</evidence>
<sequence>MTPTVLLLGGTTEAMQMGQALAAQGVRATISLAGRVKTPADQPLPVRVGGFGGVDGLVAHLKANGVTHLIDATHPFAAQMSANAVSACDALDLPLLALTRAPWQAGAQDRWTHVPDMEGAVAALSGRPRRVFLALGRMNLPAFAAQPQHDYLLRLVDAPGRVPLPKAQVVVDRGPFEVEGDLALMRAHGTELVVSKNAGGTGAQAKIIAARQLGLPVVMIDRPAIPARTEAHSVEEVLSWLHGATARGV</sequence>
<dbReference type="PATRIC" id="fig|1641875.4.peg.637"/>
<reference evidence="4 5" key="1">
    <citation type="submission" date="2015-04" db="EMBL/GenBank/DDBJ databases">
        <title>The draft genome sequence of Roseovarius sp.R12b.</title>
        <authorList>
            <person name="Li G."/>
            <person name="Lai Q."/>
            <person name="Shao Z."/>
            <person name="Yan P."/>
        </authorList>
    </citation>
    <scope>NUCLEOTIDE SEQUENCE [LARGE SCALE GENOMIC DNA]</scope>
    <source>
        <strain evidence="4 5">R12B</strain>
    </source>
</reference>
<keyword evidence="5" id="KW-1185">Reference proteome</keyword>
<dbReference type="PROSITE" id="PS51014">
    <property type="entry name" value="COBK_CBIJ"/>
    <property type="match status" value="1"/>
</dbReference>
<dbReference type="EMBL" id="LAXJ01000016">
    <property type="protein sequence ID" value="KRS11840.1"/>
    <property type="molecule type" value="Genomic_DNA"/>
</dbReference>
<keyword evidence="2" id="KW-0169">Cobalamin biosynthesis</keyword>
<comment type="caution">
    <text evidence="4">The sequence shown here is derived from an EMBL/GenBank/DDBJ whole genome shotgun (WGS) entry which is preliminary data.</text>
</comment>
<dbReference type="Pfam" id="PF02571">
    <property type="entry name" value="CbiJ"/>
    <property type="match status" value="1"/>
</dbReference>
<protein>
    <submittedName>
        <fullName evidence="4">Cobalt-precorrin-6X reductase</fullName>
    </submittedName>
</protein>
<accession>A0A0T5NSS0</accession>
<organism evidence="4 5">
    <name type="scientific">Roseovarius atlanticus</name>
    <dbReference type="NCBI Taxonomy" id="1641875"/>
    <lineage>
        <taxon>Bacteria</taxon>
        <taxon>Pseudomonadati</taxon>
        <taxon>Pseudomonadota</taxon>
        <taxon>Alphaproteobacteria</taxon>
        <taxon>Rhodobacterales</taxon>
        <taxon>Roseobacteraceae</taxon>
        <taxon>Roseovarius</taxon>
    </lineage>
</organism>
<proteinExistence type="predicted"/>
<dbReference type="STRING" id="1641875.XM53_14175"/>
<dbReference type="NCBIfam" id="NF005968">
    <property type="entry name" value="PRK08057.1-2"/>
    <property type="match status" value="1"/>
</dbReference>
<dbReference type="Proteomes" id="UP000051295">
    <property type="component" value="Unassembled WGS sequence"/>
</dbReference>
<keyword evidence="3" id="KW-0560">Oxidoreductase</keyword>
<gene>
    <name evidence="4" type="ORF">XM53_14175</name>
</gene>
<dbReference type="UniPathway" id="UPA00148"/>
<dbReference type="AlphaFoldDB" id="A0A0T5NSS0"/>
<comment type="pathway">
    <text evidence="1">Cofactor biosynthesis; adenosylcobalamin biosynthesis.</text>
</comment>
<name>A0A0T5NSS0_9RHOB</name>
<dbReference type="GO" id="GO:0016994">
    <property type="term" value="F:precorrin-6A reductase activity"/>
    <property type="evidence" value="ECO:0007669"/>
    <property type="project" value="InterPro"/>
</dbReference>
<dbReference type="OrthoDB" id="5183775at2"/>
<dbReference type="InterPro" id="IPR003723">
    <property type="entry name" value="Precorrin-6x_reduct"/>
</dbReference>
<evidence type="ECO:0000256" key="3">
    <source>
        <dbReference type="ARBA" id="ARBA00023002"/>
    </source>
</evidence>
<dbReference type="NCBIfam" id="TIGR00715">
    <property type="entry name" value="precor6x_red"/>
    <property type="match status" value="1"/>
</dbReference>
<dbReference type="RefSeq" id="WP_057794413.1">
    <property type="nucleotide sequence ID" value="NZ_LAXJ01000016.1"/>
</dbReference>
<dbReference type="GO" id="GO:0009236">
    <property type="term" value="P:cobalamin biosynthetic process"/>
    <property type="evidence" value="ECO:0007669"/>
    <property type="project" value="UniProtKB-UniPathway"/>
</dbReference>